<feature type="domain" description="HTH cro/C1-type" evidence="1">
    <location>
        <begin position="11"/>
        <end position="66"/>
    </location>
</feature>
<comment type="caution">
    <text evidence="2">The sequence shown here is derived from an EMBL/GenBank/DDBJ whole genome shotgun (WGS) entry which is preliminary data.</text>
</comment>
<name>A0A6N9Q2U5_9BACL</name>
<evidence type="ECO:0000313" key="2">
    <source>
        <dbReference type="EMBL" id="NBI29118.1"/>
    </source>
</evidence>
<dbReference type="Proteomes" id="UP000448943">
    <property type="component" value="Unassembled WGS sequence"/>
</dbReference>
<dbReference type="EMBL" id="SIJB01000022">
    <property type="protein sequence ID" value="NBI29118.1"/>
    <property type="molecule type" value="Genomic_DNA"/>
</dbReference>
<dbReference type="PROSITE" id="PS50943">
    <property type="entry name" value="HTH_CROC1"/>
    <property type="match status" value="1"/>
</dbReference>
<evidence type="ECO:0000259" key="1">
    <source>
        <dbReference type="PROSITE" id="PS50943"/>
    </source>
</evidence>
<dbReference type="Gene3D" id="1.10.260.40">
    <property type="entry name" value="lambda repressor-like DNA-binding domains"/>
    <property type="match status" value="1"/>
</dbReference>
<gene>
    <name evidence="2" type="ORF">ERL59_09115</name>
</gene>
<dbReference type="GO" id="GO:0003677">
    <property type="term" value="F:DNA binding"/>
    <property type="evidence" value="ECO:0007669"/>
    <property type="project" value="InterPro"/>
</dbReference>
<dbReference type="SMART" id="SM00530">
    <property type="entry name" value="HTH_XRE"/>
    <property type="match status" value="1"/>
</dbReference>
<proteinExistence type="predicted"/>
<dbReference type="Pfam" id="PF01381">
    <property type="entry name" value="HTH_3"/>
    <property type="match status" value="1"/>
</dbReference>
<dbReference type="OrthoDB" id="1859224at2"/>
<organism evidence="2 3">
    <name type="scientific">Chengkuizengella marina</name>
    <dbReference type="NCBI Taxonomy" id="2507566"/>
    <lineage>
        <taxon>Bacteria</taxon>
        <taxon>Bacillati</taxon>
        <taxon>Bacillota</taxon>
        <taxon>Bacilli</taxon>
        <taxon>Bacillales</taxon>
        <taxon>Paenibacillaceae</taxon>
        <taxon>Chengkuizengella</taxon>
    </lineage>
</organism>
<dbReference type="InterPro" id="IPR001387">
    <property type="entry name" value="Cro/C1-type_HTH"/>
</dbReference>
<dbReference type="AlphaFoldDB" id="A0A6N9Q2U5"/>
<dbReference type="InterPro" id="IPR010982">
    <property type="entry name" value="Lambda_DNA-bd_dom_sf"/>
</dbReference>
<dbReference type="RefSeq" id="WP_160645925.1">
    <property type="nucleotide sequence ID" value="NZ_SIJB01000022.1"/>
</dbReference>
<protein>
    <submittedName>
        <fullName evidence="2">XRE family transcriptional regulator</fullName>
    </submittedName>
</protein>
<keyword evidence="3" id="KW-1185">Reference proteome</keyword>
<dbReference type="CDD" id="cd00093">
    <property type="entry name" value="HTH_XRE"/>
    <property type="match status" value="1"/>
</dbReference>
<evidence type="ECO:0000313" key="3">
    <source>
        <dbReference type="Proteomes" id="UP000448943"/>
    </source>
</evidence>
<reference evidence="2 3" key="1">
    <citation type="submission" date="2019-01" db="EMBL/GenBank/DDBJ databases">
        <title>Chengkuizengella sp. nov., isolated from deep-sea sediment of East Pacific Ocean.</title>
        <authorList>
            <person name="Yang J."/>
            <person name="Lai Q."/>
            <person name="Shao Z."/>
        </authorList>
    </citation>
    <scope>NUCLEOTIDE SEQUENCE [LARGE SCALE GENOMIC DNA]</scope>
    <source>
        <strain evidence="2 3">YPA3-1-1</strain>
    </source>
</reference>
<dbReference type="SUPFAM" id="SSF47413">
    <property type="entry name" value="lambda repressor-like DNA-binding domains"/>
    <property type="match status" value="1"/>
</dbReference>
<sequence>MKKLSSLGELIRYHRNNKRITLEKLDQLTNVDKSNISRIESGQIKRPTLEAILKIGSTLEIPKEELMEPYIEVEERSEVLFTILNDFNHSENIQLLKKIAKKILQSPTEDSVHLVEKLYSRIASIEEPSTKLALYQLIVNYSRAYGIMPYFAKSLLQTYLIKRDDFTKLRSTYESGKGILEFEEFLTSEEKGIMYYKLATHAYNLCLFKDSVELGEKALDAKIYDTKMKADSIYTVCNGYYYLGYYEQTKDYLAQYKEFSLPEVKDNAKITETMLLSANGNHQLAISELRESLPYCLDDALLHVVNHLITLNLQTKKLSELQELFQLEEKLLSIPSLTPFKHSQLALYFKLKGDYYILLKKIEEGIGCYLEAAKRYAKVDLVVKESECLRQTMHNLNKEEIDSSLIEQIEVYFDEKVRKGD</sequence>
<accession>A0A6N9Q2U5</accession>